<dbReference type="Pfam" id="PF00664">
    <property type="entry name" value="ABC_membrane"/>
    <property type="match status" value="2"/>
</dbReference>
<feature type="transmembrane region" description="Helical" evidence="12">
    <location>
        <begin position="1135"/>
        <end position="1157"/>
    </location>
</feature>
<dbReference type="CDD" id="cd18578">
    <property type="entry name" value="ABC_6TM_Pgp_ABCB1_D2_like"/>
    <property type="match status" value="1"/>
</dbReference>
<accession>A0A164YE30</accession>
<keyword evidence="16" id="KW-1185">Reference proteome</keyword>
<gene>
    <name evidence="15" type="ORF">SISNIDRAFT_450576</name>
</gene>
<evidence type="ECO:0000256" key="7">
    <source>
        <dbReference type="ARBA" id="ARBA00022840"/>
    </source>
</evidence>
<dbReference type="GO" id="GO:0015421">
    <property type="term" value="F:ABC-type oligopeptide transporter activity"/>
    <property type="evidence" value="ECO:0007669"/>
    <property type="project" value="TreeGrafter"/>
</dbReference>
<evidence type="ECO:0000256" key="9">
    <source>
        <dbReference type="ARBA" id="ARBA00023136"/>
    </source>
</evidence>
<feature type="transmembrane region" description="Helical" evidence="12">
    <location>
        <begin position="107"/>
        <end position="136"/>
    </location>
</feature>
<feature type="compositionally biased region" description="Low complexity" evidence="11">
    <location>
        <begin position="73"/>
        <end position="86"/>
    </location>
</feature>
<dbReference type="EMBL" id="KV419398">
    <property type="protein sequence ID" value="KZS96831.1"/>
    <property type="molecule type" value="Genomic_DNA"/>
</dbReference>
<dbReference type="InterPro" id="IPR003593">
    <property type="entry name" value="AAA+_ATPase"/>
</dbReference>
<dbReference type="STRING" id="1314777.A0A164YE30"/>
<dbReference type="GO" id="GO:0005524">
    <property type="term" value="F:ATP binding"/>
    <property type="evidence" value="ECO:0007669"/>
    <property type="project" value="UniProtKB-KW"/>
</dbReference>
<keyword evidence="7" id="KW-0067">ATP-binding</keyword>
<feature type="transmembrane region" description="Helical" evidence="12">
    <location>
        <begin position="156"/>
        <end position="188"/>
    </location>
</feature>
<evidence type="ECO:0000313" key="16">
    <source>
        <dbReference type="Proteomes" id="UP000076722"/>
    </source>
</evidence>
<dbReference type="FunFam" id="3.40.50.300:FF:000240">
    <property type="entry name" value="ABC transporter B family member 20"/>
    <property type="match status" value="1"/>
</dbReference>
<evidence type="ECO:0000313" key="15">
    <source>
        <dbReference type="EMBL" id="KZS96831.1"/>
    </source>
</evidence>
<feature type="transmembrane region" description="Helical" evidence="12">
    <location>
        <begin position="1032"/>
        <end position="1053"/>
    </location>
</feature>
<evidence type="ECO:0000256" key="5">
    <source>
        <dbReference type="ARBA" id="ARBA00022737"/>
    </source>
</evidence>
<feature type="compositionally biased region" description="Basic and acidic residues" evidence="11">
    <location>
        <begin position="33"/>
        <end position="48"/>
    </location>
</feature>
<dbReference type="PROSITE" id="PS50929">
    <property type="entry name" value="ABC_TM1F"/>
    <property type="match status" value="2"/>
</dbReference>
<dbReference type="CDD" id="cd18577">
    <property type="entry name" value="ABC_6TM_Pgp_ABCB1_D1_like"/>
    <property type="match status" value="1"/>
</dbReference>
<feature type="region of interest" description="Disordered" evidence="11">
    <location>
        <begin position="887"/>
        <end position="942"/>
    </location>
</feature>
<keyword evidence="15" id="KW-0378">Hydrolase</keyword>
<dbReference type="OrthoDB" id="6500128at2759"/>
<evidence type="ECO:0000256" key="4">
    <source>
        <dbReference type="ARBA" id="ARBA00022692"/>
    </source>
</evidence>
<feature type="domain" description="ABC transporter" evidence="13">
    <location>
        <begin position="1310"/>
        <end position="1546"/>
    </location>
</feature>
<evidence type="ECO:0000256" key="11">
    <source>
        <dbReference type="SAM" id="MobiDB-lite"/>
    </source>
</evidence>
<evidence type="ECO:0000259" key="13">
    <source>
        <dbReference type="PROSITE" id="PS50893"/>
    </source>
</evidence>
<dbReference type="SUPFAM" id="SSF90123">
    <property type="entry name" value="ABC transporter transmembrane region"/>
    <property type="match status" value="2"/>
</dbReference>
<dbReference type="InterPro" id="IPR039421">
    <property type="entry name" value="Type_1_exporter"/>
</dbReference>
<keyword evidence="9 12" id="KW-0472">Membrane</keyword>
<dbReference type="InterPro" id="IPR017871">
    <property type="entry name" value="ABC_transporter-like_CS"/>
</dbReference>
<keyword evidence="3" id="KW-0813">Transport</keyword>
<dbReference type="PROSITE" id="PS50893">
    <property type="entry name" value="ABC_TRANSPORTER_2"/>
    <property type="match status" value="2"/>
</dbReference>
<feature type="region of interest" description="Disordered" evidence="11">
    <location>
        <begin position="33"/>
        <end position="88"/>
    </location>
</feature>
<keyword evidence="10" id="KW-0325">Glycoprotein</keyword>
<feature type="domain" description="ABC transmembrane type-1" evidence="14">
    <location>
        <begin position="114"/>
        <end position="420"/>
    </location>
</feature>
<dbReference type="Proteomes" id="UP000076722">
    <property type="component" value="Unassembled WGS sequence"/>
</dbReference>
<proteinExistence type="inferred from homology"/>
<keyword evidence="4 12" id="KW-0812">Transmembrane</keyword>
<dbReference type="InterPro" id="IPR003439">
    <property type="entry name" value="ABC_transporter-like_ATP-bd"/>
</dbReference>
<reference evidence="15 16" key="1">
    <citation type="journal article" date="2016" name="Mol. Biol. Evol.">
        <title>Comparative Genomics of Early-Diverging Mushroom-Forming Fungi Provides Insights into the Origins of Lignocellulose Decay Capabilities.</title>
        <authorList>
            <person name="Nagy L.G."/>
            <person name="Riley R."/>
            <person name="Tritt A."/>
            <person name="Adam C."/>
            <person name="Daum C."/>
            <person name="Floudas D."/>
            <person name="Sun H."/>
            <person name="Yadav J.S."/>
            <person name="Pangilinan J."/>
            <person name="Larsson K.H."/>
            <person name="Matsuura K."/>
            <person name="Barry K."/>
            <person name="Labutti K."/>
            <person name="Kuo R."/>
            <person name="Ohm R.A."/>
            <person name="Bhattacharya S.S."/>
            <person name="Shirouzu T."/>
            <person name="Yoshinaga Y."/>
            <person name="Martin F.M."/>
            <person name="Grigoriev I.V."/>
            <person name="Hibbett D.S."/>
        </authorList>
    </citation>
    <scope>NUCLEOTIDE SEQUENCE [LARGE SCALE GENOMIC DNA]</scope>
    <source>
        <strain evidence="15 16">HHB9708</strain>
    </source>
</reference>
<keyword evidence="5" id="KW-0677">Repeat</keyword>
<feature type="domain" description="ABC transmembrane type-1" evidence="14">
    <location>
        <begin position="992"/>
        <end position="1277"/>
    </location>
</feature>
<feature type="transmembrane region" description="Helical" evidence="12">
    <location>
        <begin position="989"/>
        <end position="1012"/>
    </location>
</feature>
<comment type="similarity">
    <text evidence="2">Belongs to the ABC transporter superfamily. ABCB family. Multidrug resistance exporter (TC 3.A.1.201) subfamily.</text>
</comment>
<feature type="transmembrane region" description="Helical" evidence="12">
    <location>
        <begin position="355"/>
        <end position="377"/>
    </location>
</feature>
<evidence type="ECO:0000256" key="1">
    <source>
        <dbReference type="ARBA" id="ARBA00004141"/>
    </source>
</evidence>
<dbReference type="GO" id="GO:0016887">
    <property type="term" value="F:ATP hydrolysis activity"/>
    <property type="evidence" value="ECO:0007669"/>
    <property type="project" value="InterPro"/>
</dbReference>
<sequence>MRRSPVNELAVDVPAANDAYDIDVELHETGHYHEHEQELEHDGSDTHSHYTNTNTYPLPASLPTTPVPPQTSRPPSIHPSHAPSSRTYTPPAPSIKLLFSFCSKRDLWLVLLPAIGTSVIAGGVAPFMTVVLGQGFDAFSSFPQTPNPPQSAKDTLLHNVGIAALELVALSVGALALSTVMSSLWILVGERNVLGLRRRVYEVVTGKDMEWFDLKMGGAEKENGDDASTGAGGLMAQFAKDTDDVRTASSLTTGIIIQNLVTVIAALALAFRGSWSLTLVILSTIPIMLIIQTLSQIFATPLLAVERGMLTQGGDQADSAFKKIATVKAFNAAEREFDQIEAIVDYLESAMKKCVALWGLTSGLSQFTCMTMFVQGFWFGSKLVRDGKATPGGVMAVFWACLIATNNLQLILPHLVILTKGKSAMVALITLIEAPAPQPEMEDLDDVPLHSAKPISLISTRSKSIHNFPELRKIVPSAPCKGEFSLNNVTFAYPSRPTAPVLTDVSLFLPSGETTFIVGGSGSGKSTIAQLLLRLYEPQFGSIDLDDQSLHHLDESWTSQNVALVSQSCILFDMTVHENVAMGLAGSGTRKPEDATREEVVAACRAALMHEFIRDLPDGYDTRLGNGGASLSGGQKQRLAIARARMRDPTVLILDECTSALDPTSRVLVFEALKAWRRNRTTIVITHDLSQITQADFVYVLKNGEVVEQGYRLDLEMDEGEFRRMADAQSSNGFPSRDDGLDVQIQIEKDVEVEAILEHAEEKNQLNTAWQSKHHSMGVQMLRPVTMSNWMFEAISDLTRSHAPTPIPPVASKRLSAVPETTRPVSVEPATLSPRRMSFTPGLDTLTVPQEAHYRIPRPASLQFTPTSPISFSKPFMYTLEPPPLSAASLSTHSDSALEEEDQFEDEKQALERSGVAASRSRLLRSTTDPLATKPSRLHWHHRPANAPQLKSVVVEKRTKKEEKVEKHSPQVSLLQLARTIYPTIPKKYILFIGLLCCIATGAMTPLFSFMLSKLLFEVSTGAKDVSYINKLGGITLAIAAADGIFGGSKFWLMETSALMWMTNLRKKCFNLILAQDKKWFDKPENSSQALVQTLFKDSEDAKGLVGLVIGQATVVFTMLSVGLIWALILGWQLTLAGLAIGPVFAGVMSVQSTFVSRFHQRNKLCREDIAKGYYEAISNIRGIRSMAFQGIFHEQYEKALQLALRTGLKSAFVEGCNIGVASALIYLAEALLFYVGAVLVANGTYTYLRMVQVLQLVVFSVSIASQLMVFTGSVTKAVQGTRDLYRILSLTTDTDESRGNSKPLISGSVSFKNVEFSYPERPDVPILKGVSLDVSAGECVAIVGSSGSGKSTITSLLQRLYEPNSGAITVENTNLSMTDVTWLRDHVAVVSQDPHLFEMTISDNIAYGDRPISDEEVEEAAKASNVHDFIMSLPKGYDTQVGENASLISGGQAQRLQIARALVRGARILILDECTSALDAENQAAVMDTIRQVKVGRTTIVVTHKLALMKMCDRILVVHDGVVAEEGTFDSLTRKKGVFSQLASGGEWATD</sequence>
<keyword evidence="8 12" id="KW-1133">Transmembrane helix</keyword>
<dbReference type="Gene3D" id="3.40.50.300">
    <property type="entry name" value="P-loop containing nucleotide triphosphate hydrolases"/>
    <property type="match status" value="2"/>
</dbReference>
<dbReference type="InterPro" id="IPR036640">
    <property type="entry name" value="ABC1_TM_sf"/>
</dbReference>
<evidence type="ECO:0000256" key="2">
    <source>
        <dbReference type="ARBA" id="ARBA00007577"/>
    </source>
</evidence>
<comment type="subcellular location">
    <subcellularLocation>
        <location evidence="1">Membrane</location>
        <topology evidence="1">Multi-pass membrane protein</topology>
    </subcellularLocation>
</comment>
<dbReference type="PROSITE" id="PS00211">
    <property type="entry name" value="ABC_TRANSPORTER_1"/>
    <property type="match status" value="1"/>
</dbReference>
<protein>
    <submittedName>
        <fullName evidence="15">p-loop containing nucleoside triphosphate hydrolase protein</fullName>
    </submittedName>
</protein>
<dbReference type="InterPro" id="IPR027417">
    <property type="entry name" value="P-loop_NTPase"/>
</dbReference>
<organism evidence="15 16">
    <name type="scientific">Sistotremastrum niveocremeum HHB9708</name>
    <dbReference type="NCBI Taxonomy" id="1314777"/>
    <lineage>
        <taxon>Eukaryota</taxon>
        <taxon>Fungi</taxon>
        <taxon>Dikarya</taxon>
        <taxon>Basidiomycota</taxon>
        <taxon>Agaricomycotina</taxon>
        <taxon>Agaricomycetes</taxon>
        <taxon>Sistotremastrales</taxon>
        <taxon>Sistotremastraceae</taxon>
        <taxon>Sertulicium</taxon>
        <taxon>Sertulicium niveocremeum</taxon>
    </lineage>
</organism>
<dbReference type="GO" id="GO:0090374">
    <property type="term" value="P:oligopeptide export from mitochondrion"/>
    <property type="evidence" value="ECO:0007669"/>
    <property type="project" value="TreeGrafter"/>
</dbReference>
<dbReference type="Pfam" id="PF00005">
    <property type="entry name" value="ABC_tran"/>
    <property type="match status" value="2"/>
</dbReference>
<feature type="transmembrane region" description="Helical" evidence="12">
    <location>
        <begin position="250"/>
        <end position="271"/>
    </location>
</feature>
<dbReference type="FunFam" id="3.40.50.300:FF:001471">
    <property type="entry name" value="P-loop containing nucleoside triphosphate hydrolase protein"/>
    <property type="match status" value="1"/>
</dbReference>
<evidence type="ECO:0000256" key="8">
    <source>
        <dbReference type="ARBA" id="ARBA00022989"/>
    </source>
</evidence>
<dbReference type="InterPro" id="IPR011527">
    <property type="entry name" value="ABC1_TM_dom"/>
</dbReference>
<feature type="domain" description="ABC transporter" evidence="13">
    <location>
        <begin position="484"/>
        <end position="728"/>
    </location>
</feature>
<feature type="transmembrane region" description="Helical" evidence="12">
    <location>
        <begin position="1105"/>
        <end position="1129"/>
    </location>
</feature>
<dbReference type="PANTHER" id="PTHR43394:SF27">
    <property type="entry name" value="ATP-DEPENDENT TRANSLOCASE ABCB1-LIKE"/>
    <property type="match status" value="1"/>
</dbReference>
<dbReference type="Gene3D" id="1.20.1560.10">
    <property type="entry name" value="ABC transporter type 1, transmembrane domain"/>
    <property type="match status" value="3"/>
</dbReference>
<evidence type="ECO:0000256" key="12">
    <source>
        <dbReference type="SAM" id="Phobius"/>
    </source>
</evidence>
<name>A0A164YE30_9AGAM</name>
<evidence type="ECO:0000259" key="14">
    <source>
        <dbReference type="PROSITE" id="PS50929"/>
    </source>
</evidence>
<dbReference type="SUPFAM" id="SSF52540">
    <property type="entry name" value="P-loop containing nucleoside triphosphate hydrolases"/>
    <property type="match status" value="2"/>
</dbReference>
<feature type="transmembrane region" description="Helical" evidence="12">
    <location>
        <begin position="397"/>
        <end position="418"/>
    </location>
</feature>
<evidence type="ECO:0000256" key="6">
    <source>
        <dbReference type="ARBA" id="ARBA00022741"/>
    </source>
</evidence>
<dbReference type="PANTHER" id="PTHR43394">
    <property type="entry name" value="ATP-DEPENDENT PERMEASE MDL1, MITOCHONDRIAL"/>
    <property type="match status" value="1"/>
</dbReference>
<evidence type="ECO:0000256" key="10">
    <source>
        <dbReference type="ARBA" id="ARBA00023180"/>
    </source>
</evidence>
<dbReference type="SMART" id="SM00382">
    <property type="entry name" value="AAA"/>
    <property type="match status" value="2"/>
</dbReference>
<dbReference type="GO" id="GO:0005743">
    <property type="term" value="C:mitochondrial inner membrane"/>
    <property type="evidence" value="ECO:0007669"/>
    <property type="project" value="TreeGrafter"/>
</dbReference>
<keyword evidence="6" id="KW-0547">Nucleotide-binding</keyword>
<feature type="transmembrane region" description="Helical" evidence="12">
    <location>
        <begin position="1254"/>
        <end position="1275"/>
    </location>
</feature>
<feature type="transmembrane region" description="Helical" evidence="12">
    <location>
        <begin position="1219"/>
        <end position="1242"/>
    </location>
</feature>
<feature type="region of interest" description="Disordered" evidence="11">
    <location>
        <begin position="803"/>
        <end position="827"/>
    </location>
</feature>
<evidence type="ECO:0000256" key="3">
    <source>
        <dbReference type="ARBA" id="ARBA00022448"/>
    </source>
</evidence>
<feature type="transmembrane region" description="Helical" evidence="12">
    <location>
        <begin position="277"/>
        <end position="299"/>
    </location>
</feature>